<reference evidence="1 2" key="1">
    <citation type="submission" date="2017-04" db="EMBL/GenBank/DDBJ databases">
        <title>Complete genome sequence and characterization of temperature-dependent bacteriophage phiA8-29 infecting Aeromonas.</title>
        <authorList>
            <person name="He Y."/>
            <person name="Yang H."/>
        </authorList>
    </citation>
    <scope>NUCLEOTIDE SEQUENCE [LARGE SCALE GENOMIC DNA]</scope>
</reference>
<proteinExistence type="predicted"/>
<evidence type="ECO:0000313" key="2">
    <source>
        <dbReference type="Proteomes" id="UP000221506"/>
    </source>
</evidence>
<name>A0A1W6DYK0_9CAUD</name>
<accession>A0A1W6DYK0</accession>
<dbReference type="EMBL" id="KY914485">
    <property type="protein sequence ID" value="ARK07842.1"/>
    <property type="molecule type" value="Genomic_DNA"/>
</dbReference>
<sequence>MKLVIKQYKRKRVGSFVTTEERTIIRDPSDMVIFPDGSVGLAGVMVQGKYQGSIPVKPEDLEVTLIQEI</sequence>
<dbReference type="Proteomes" id="UP000221506">
    <property type="component" value="Segment"/>
</dbReference>
<keyword evidence="2" id="KW-1185">Reference proteome</keyword>
<organism evidence="1 2">
    <name type="scientific">Aeromonas phage phiA8-29</name>
    <dbReference type="NCBI Taxonomy" id="1978922"/>
    <lineage>
        <taxon>Viruses</taxon>
        <taxon>Duplodnaviria</taxon>
        <taxon>Heunggongvirae</taxon>
        <taxon>Uroviricota</taxon>
        <taxon>Caudoviricetes</taxon>
        <taxon>Pantevenvirales</taxon>
        <taxon>Ackermannviridae</taxon>
        <taxon>Tedavirus</taxon>
        <taxon>Tedavirus A829</taxon>
    </lineage>
</organism>
<protein>
    <submittedName>
        <fullName evidence="1">Uncharacterized protein</fullName>
    </submittedName>
</protein>
<gene>
    <name evidence="1" type="ORF">phiA829_022</name>
</gene>
<evidence type="ECO:0000313" key="1">
    <source>
        <dbReference type="EMBL" id="ARK07842.1"/>
    </source>
</evidence>